<comment type="catalytic activity">
    <reaction evidence="13">
        <text>a lipid A disaccharide + ATP = a lipid IVA + ADP + H(+)</text>
        <dbReference type="Rhea" id="RHEA:67840"/>
        <dbReference type="ChEBI" id="CHEBI:15378"/>
        <dbReference type="ChEBI" id="CHEBI:30616"/>
        <dbReference type="ChEBI" id="CHEBI:176343"/>
        <dbReference type="ChEBI" id="CHEBI:176425"/>
        <dbReference type="ChEBI" id="CHEBI:456216"/>
        <dbReference type="EC" id="2.7.1.130"/>
    </reaction>
</comment>
<dbReference type="HOGENOM" id="CLU_038816_2_0_6"/>
<dbReference type="GO" id="GO:0009245">
    <property type="term" value="P:lipid A biosynthetic process"/>
    <property type="evidence" value="ECO:0007669"/>
    <property type="project" value="UniProtKB-UniRule"/>
</dbReference>
<evidence type="ECO:0000256" key="10">
    <source>
        <dbReference type="ARBA" id="ARBA00022840"/>
    </source>
</evidence>
<dbReference type="RefSeq" id="WP_004581974.1">
    <property type="nucleotide sequence ID" value="NZ_AP028878.1"/>
</dbReference>
<accession>N6WYA4</accession>
<reference evidence="14 15" key="1">
    <citation type="journal article" date="2013" name="Genome Announc.">
        <title>Genome Sequence of the Polycyclic Aromatic Hydrocarbon-Degrading Bacterium Strain Marinobacter nanhaiticus D15-8WT.</title>
        <authorList>
            <person name="Cui Z."/>
            <person name="Gao W."/>
            <person name="Li Q."/>
            <person name="Xu G."/>
            <person name="Zheng L."/>
        </authorList>
    </citation>
    <scope>NUCLEOTIDE SEQUENCE [LARGE SCALE GENOMIC DNA]</scope>
    <source>
        <strain evidence="14 15">D15-8W</strain>
    </source>
</reference>
<dbReference type="Pfam" id="PF02606">
    <property type="entry name" value="LpxK"/>
    <property type="match status" value="1"/>
</dbReference>
<dbReference type="PATRIC" id="fig|626887.3.peg.4041"/>
<gene>
    <name evidence="13" type="primary">lpxK</name>
    <name evidence="14" type="ORF">J057_20195</name>
</gene>
<sequence length="337" mass="37559">MVERLWYGEGRPLWLLWPLAWLYRWISQRRREAYREGRRQTSRPPIPIIVVGNITAGGTGKSPLTLAIVDHLRRQGWRPAIVSRGYGGKSERYPLLVNPETPAALSGDEPLMLARQGSVPVVVDPKRARAAQWAYDEKLADVLVCDDGLQHYALGRDLEIAVFDGARGVGNGAPIPVGPLREAPDRLAEVDALVFNGVPVQPLSHPNVMTMQFEPQRLTNMATGETREMDWLKGRTVIGVAGIGNPARFFDTLRMLGANVEERPLRDHHEFRREDLAHPVGQALVMTAKDAVKCVDLADADCWSLEVRAALPDAFWILLDRRLAELELPSPATKPDQ</sequence>
<dbReference type="HAMAP" id="MF_00409">
    <property type="entry name" value="LpxK"/>
    <property type="match status" value="1"/>
</dbReference>
<evidence type="ECO:0000256" key="9">
    <source>
        <dbReference type="ARBA" id="ARBA00022777"/>
    </source>
</evidence>
<evidence type="ECO:0000256" key="12">
    <source>
        <dbReference type="ARBA" id="ARBA00029757"/>
    </source>
</evidence>
<evidence type="ECO:0000256" key="7">
    <source>
        <dbReference type="ARBA" id="ARBA00022679"/>
    </source>
</evidence>
<name>N6WYA4_9GAMM</name>
<evidence type="ECO:0000256" key="8">
    <source>
        <dbReference type="ARBA" id="ARBA00022741"/>
    </source>
</evidence>
<dbReference type="InterPro" id="IPR003758">
    <property type="entry name" value="LpxK"/>
</dbReference>
<evidence type="ECO:0000256" key="4">
    <source>
        <dbReference type="ARBA" id="ARBA00016436"/>
    </source>
</evidence>
<comment type="pathway">
    <text evidence="2 13">Glycolipid biosynthesis; lipid IV(A) biosynthesis; lipid IV(A) from (3R)-3-hydroxytetradecanoyl-[acyl-carrier-protein] and UDP-N-acetyl-alpha-D-glucosamine: step 6/6.</text>
</comment>
<evidence type="ECO:0000256" key="6">
    <source>
        <dbReference type="ARBA" id="ARBA00022556"/>
    </source>
</evidence>
<keyword evidence="15" id="KW-1185">Reference proteome</keyword>
<dbReference type="CDD" id="cd01983">
    <property type="entry name" value="SIMIBI"/>
    <property type="match status" value="1"/>
</dbReference>
<dbReference type="STRING" id="626887.J057_20195"/>
<dbReference type="OrthoDB" id="9766423at2"/>
<dbReference type="PANTHER" id="PTHR42724:SF1">
    <property type="entry name" value="TETRAACYLDISACCHARIDE 4'-KINASE, MITOCHONDRIAL-RELATED"/>
    <property type="match status" value="1"/>
</dbReference>
<dbReference type="GO" id="GO:0005886">
    <property type="term" value="C:plasma membrane"/>
    <property type="evidence" value="ECO:0007669"/>
    <property type="project" value="TreeGrafter"/>
</dbReference>
<evidence type="ECO:0000256" key="1">
    <source>
        <dbReference type="ARBA" id="ARBA00002274"/>
    </source>
</evidence>
<dbReference type="EC" id="2.7.1.130" evidence="3 13"/>
<comment type="similarity">
    <text evidence="13">Belongs to the LpxK family.</text>
</comment>
<keyword evidence="5 13" id="KW-0444">Lipid biosynthesis</keyword>
<keyword evidence="11 13" id="KW-0443">Lipid metabolism</keyword>
<dbReference type="UniPathway" id="UPA00359">
    <property type="reaction ID" value="UER00482"/>
</dbReference>
<proteinExistence type="inferred from homology"/>
<dbReference type="InterPro" id="IPR027417">
    <property type="entry name" value="P-loop_NTPase"/>
</dbReference>
<keyword evidence="7 13" id="KW-0808">Transferase</keyword>
<evidence type="ECO:0000256" key="5">
    <source>
        <dbReference type="ARBA" id="ARBA00022516"/>
    </source>
</evidence>
<dbReference type="EMBL" id="APLQ01000014">
    <property type="protein sequence ID" value="ENO13753.1"/>
    <property type="molecule type" value="Genomic_DNA"/>
</dbReference>
<dbReference type="NCBIfam" id="TIGR00682">
    <property type="entry name" value="lpxK"/>
    <property type="match status" value="1"/>
</dbReference>
<evidence type="ECO:0000256" key="3">
    <source>
        <dbReference type="ARBA" id="ARBA00012071"/>
    </source>
</evidence>
<evidence type="ECO:0000256" key="2">
    <source>
        <dbReference type="ARBA" id="ARBA00004870"/>
    </source>
</evidence>
<dbReference type="GO" id="GO:0009244">
    <property type="term" value="P:lipopolysaccharide core region biosynthetic process"/>
    <property type="evidence" value="ECO:0007669"/>
    <property type="project" value="TreeGrafter"/>
</dbReference>
<keyword evidence="10 13" id="KW-0067">ATP-binding</keyword>
<keyword evidence="8 13" id="KW-0547">Nucleotide-binding</keyword>
<comment type="caution">
    <text evidence="13">Lacks conserved residue(s) required for the propagation of feature annotation.</text>
</comment>
<keyword evidence="6 13" id="KW-0441">Lipid A biosynthesis</keyword>
<protein>
    <recommendedName>
        <fullName evidence="4 13">Tetraacyldisaccharide 4'-kinase</fullName>
        <ecNumber evidence="3 13">2.7.1.130</ecNumber>
    </recommendedName>
    <alternativeName>
        <fullName evidence="12 13">Lipid A 4'-kinase</fullName>
    </alternativeName>
</protein>
<dbReference type="SUPFAM" id="SSF52540">
    <property type="entry name" value="P-loop containing nucleoside triphosphate hydrolases"/>
    <property type="match status" value="1"/>
</dbReference>
<dbReference type="Proteomes" id="UP000013165">
    <property type="component" value="Unassembled WGS sequence"/>
</dbReference>
<keyword evidence="9 13" id="KW-0418">Kinase</keyword>
<evidence type="ECO:0000313" key="14">
    <source>
        <dbReference type="EMBL" id="ENO13753.1"/>
    </source>
</evidence>
<dbReference type="GO" id="GO:0009029">
    <property type="term" value="F:lipid-A 4'-kinase activity"/>
    <property type="evidence" value="ECO:0007669"/>
    <property type="project" value="UniProtKB-UniRule"/>
</dbReference>
<comment type="caution">
    <text evidence="14">The sequence shown here is derived from an EMBL/GenBank/DDBJ whole genome shotgun (WGS) entry which is preliminary data.</text>
</comment>
<dbReference type="GO" id="GO:0005524">
    <property type="term" value="F:ATP binding"/>
    <property type="evidence" value="ECO:0007669"/>
    <property type="project" value="UniProtKB-UniRule"/>
</dbReference>
<organism evidence="14 15">
    <name type="scientific">Marinobacter nanhaiticus D15-8W</name>
    <dbReference type="NCBI Taxonomy" id="626887"/>
    <lineage>
        <taxon>Bacteria</taxon>
        <taxon>Pseudomonadati</taxon>
        <taxon>Pseudomonadota</taxon>
        <taxon>Gammaproteobacteria</taxon>
        <taxon>Pseudomonadales</taxon>
        <taxon>Marinobacteraceae</taxon>
        <taxon>Marinobacter</taxon>
    </lineage>
</organism>
<dbReference type="PANTHER" id="PTHR42724">
    <property type="entry name" value="TETRAACYLDISACCHARIDE 4'-KINASE"/>
    <property type="match status" value="1"/>
</dbReference>
<dbReference type="AlphaFoldDB" id="N6WYA4"/>
<comment type="function">
    <text evidence="1 13">Transfers the gamma-phosphate of ATP to the 4'-position of a tetraacyldisaccharide 1-phosphate intermediate (termed DS-1-P) to form tetraacyldisaccharide 1,4'-bis-phosphate (lipid IVA).</text>
</comment>
<evidence type="ECO:0000313" key="15">
    <source>
        <dbReference type="Proteomes" id="UP000013165"/>
    </source>
</evidence>
<evidence type="ECO:0000256" key="13">
    <source>
        <dbReference type="HAMAP-Rule" id="MF_00409"/>
    </source>
</evidence>
<evidence type="ECO:0000256" key="11">
    <source>
        <dbReference type="ARBA" id="ARBA00023098"/>
    </source>
</evidence>
<dbReference type="eggNOG" id="COG1663">
    <property type="taxonomic scope" value="Bacteria"/>
</dbReference>